<dbReference type="Pfam" id="PF02517">
    <property type="entry name" value="Rce1-like"/>
    <property type="match status" value="1"/>
</dbReference>
<organism evidence="4 5">
    <name type="scientific">Companilactobacillus halodurans</name>
    <dbReference type="NCBI Taxonomy" id="2584183"/>
    <lineage>
        <taxon>Bacteria</taxon>
        <taxon>Bacillati</taxon>
        <taxon>Bacillota</taxon>
        <taxon>Bacilli</taxon>
        <taxon>Lactobacillales</taxon>
        <taxon>Lactobacillaceae</taxon>
        <taxon>Companilactobacillus</taxon>
    </lineage>
</organism>
<feature type="domain" description="CAAX prenyl protease 2/Lysostaphin resistance protein A-like" evidence="3">
    <location>
        <begin position="108"/>
        <end position="208"/>
    </location>
</feature>
<keyword evidence="4" id="KW-0482">Metalloprotease</keyword>
<dbReference type="GO" id="GO:0080120">
    <property type="term" value="P:CAAX-box protein maturation"/>
    <property type="evidence" value="ECO:0007669"/>
    <property type="project" value="UniProtKB-ARBA"/>
</dbReference>
<feature type="transmembrane region" description="Helical" evidence="2">
    <location>
        <begin position="7"/>
        <end position="26"/>
    </location>
</feature>
<dbReference type="RefSeq" id="WP_153387014.1">
    <property type="nucleotide sequence ID" value="NZ_VDFP01000129.1"/>
</dbReference>
<sequence length="216" mass="25265">MRLTNQKLKYLLITTLIYMAITLMPIHIEKTVYLIVIIFLISCYLLKDEFKYYWTYLRNNGKKLWLIPVFTIADFLISQITANLFPQESSNEAGLENTLHHGNILIITAMILLITVIGPLMEEIIFQYFIQGAVKKYLKKSTLNQHWISILAIIIATICFMLWHVDSLKDFTNLSFFTYIDLILYAIIYQLTDDNLLYPLATHIIWNTLGLLIILH</sequence>
<keyword evidence="2" id="KW-0812">Transmembrane</keyword>
<dbReference type="GO" id="GO:0004175">
    <property type="term" value="F:endopeptidase activity"/>
    <property type="evidence" value="ECO:0007669"/>
    <property type="project" value="UniProtKB-ARBA"/>
</dbReference>
<feature type="transmembrane region" description="Helical" evidence="2">
    <location>
        <begin position="32"/>
        <end position="52"/>
    </location>
</feature>
<feature type="transmembrane region" description="Helical" evidence="2">
    <location>
        <begin position="196"/>
        <end position="215"/>
    </location>
</feature>
<keyword evidence="4" id="KW-0645">Protease</keyword>
<evidence type="ECO:0000256" key="2">
    <source>
        <dbReference type="SAM" id="Phobius"/>
    </source>
</evidence>
<keyword evidence="2" id="KW-1133">Transmembrane helix</keyword>
<evidence type="ECO:0000256" key="1">
    <source>
        <dbReference type="ARBA" id="ARBA00009067"/>
    </source>
</evidence>
<evidence type="ECO:0000313" key="4">
    <source>
        <dbReference type="EMBL" id="MQS77227.1"/>
    </source>
</evidence>
<keyword evidence="4" id="KW-0378">Hydrolase</keyword>
<feature type="transmembrane region" description="Helical" evidence="2">
    <location>
        <begin position="104"/>
        <end position="126"/>
    </location>
</feature>
<evidence type="ECO:0000259" key="3">
    <source>
        <dbReference type="Pfam" id="PF02517"/>
    </source>
</evidence>
<gene>
    <name evidence="4" type="ORF">FHL06_12980</name>
</gene>
<reference evidence="4 5" key="1">
    <citation type="journal article" date="2019" name="Syst. Appl. Microbiol.">
        <title>Polyphasic characterization of two novel Lactobacillus spp. isolated from blown salami packages: Description of Lactobacillus halodurans sp. nov. and Lactobacillus salsicarnum sp. nov.</title>
        <authorList>
            <person name="Schuster J.A."/>
            <person name="Klingl A."/>
            <person name="Vogel R.F."/>
            <person name="Ehrmann M.A."/>
        </authorList>
    </citation>
    <scope>NUCLEOTIDE SEQUENCE [LARGE SCALE GENOMIC DNA]</scope>
    <source>
        <strain evidence="4 5">TMW 1.2172</strain>
    </source>
</reference>
<keyword evidence="2" id="KW-0472">Membrane</keyword>
<feature type="transmembrane region" description="Helical" evidence="2">
    <location>
        <begin position="147"/>
        <end position="165"/>
    </location>
</feature>
<dbReference type="GO" id="GO:0008237">
    <property type="term" value="F:metallopeptidase activity"/>
    <property type="evidence" value="ECO:0007669"/>
    <property type="project" value="UniProtKB-KW"/>
</dbReference>
<dbReference type="InterPro" id="IPR003675">
    <property type="entry name" value="Rce1/LyrA-like_dom"/>
</dbReference>
<name>A0A5P0ZSM3_9LACO</name>
<dbReference type="GO" id="GO:0006508">
    <property type="term" value="P:proteolysis"/>
    <property type="evidence" value="ECO:0007669"/>
    <property type="project" value="UniProtKB-KW"/>
</dbReference>
<comment type="caution">
    <text evidence="4">The sequence shown here is derived from an EMBL/GenBank/DDBJ whole genome shotgun (WGS) entry which is preliminary data.</text>
</comment>
<feature type="transmembrane region" description="Helical" evidence="2">
    <location>
        <begin position="171"/>
        <end position="189"/>
    </location>
</feature>
<dbReference type="AlphaFoldDB" id="A0A5P0ZSM3"/>
<comment type="similarity">
    <text evidence="1">Belongs to the UPF0177 family.</text>
</comment>
<dbReference type="EMBL" id="VDFP01000129">
    <property type="protein sequence ID" value="MQS77227.1"/>
    <property type="molecule type" value="Genomic_DNA"/>
</dbReference>
<protein>
    <submittedName>
        <fullName evidence="4">CPBP family intramembrane metalloprotease</fullName>
    </submittedName>
</protein>
<feature type="transmembrane region" description="Helical" evidence="2">
    <location>
        <begin position="64"/>
        <end position="84"/>
    </location>
</feature>
<evidence type="ECO:0000313" key="5">
    <source>
        <dbReference type="Proteomes" id="UP000414364"/>
    </source>
</evidence>
<dbReference type="Proteomes" id="UP000414364">
    <property type="component" value="Unassembled WGS sequence"/>
</dbReference>
<proteinExistence type="inferred from homology"/>
<accession>A0A5P0ZSM3</accession>